<dbReference type="RefSeq" id="XP_033464595.1">
    <property type="nucleotide sequence ID" value="XM_033599624.1"/>
</dbReference>
<accession>A0A6J3MIM8</accession>
<evidence type="ECO:0000313" key="2">
    <source>
        <dbReference type="RefSeq" id="XP_033464595.1"/>
    </source>
</evidence>
<protein>
    <submittedName>
        <fullName evidence="2">Uncharacterized protein</fullName>
    </submittedName>
</protein>
<gene>
    <name evidence="2" type="ORF">K489DRAFT_20718</name>
</gene>
<dbReference type="GeneID" id="54357423"/>
<proteinExistence type="predicted"/>
<reference evidence="2" key="3">
    <citation type="submission" date="2025-08" db="UniProtKB">
        <authorList>
            <consortium name="RefSeq"/>
        </authorList>
    </citation>
    <scope>IDENTIFICATION</scope>
    <source>
        <strain evidence="2">CBS 342.82</strain>
    </source>
</reference>
<reference evidence="2" key="2">
    <citation type="submission" date="2020-04" db="EMBL/GenBank/DDBJ databases">
        <authorList>
            <consortium name="NCBI Genome Project"/>
        </authorList>
    </citation>
    <scope>NUCLEOTIDE SEQUENCE</scope>
    <source>
        <strain evidence="2">CBS 342.82</strain>
    </source>
</reference>
<sequence length="117" mass="13373">MTFIERWWLLSPALPFLSPPACWYAVETFVPPEVVAPPGSDWINIGISFVCLVITCTSRHSSYLHQISLLANLLSHARTLCLDSVCCRICPAYVEQPKWPLRFIYHELSYMAISMIQ</sequence>
<name>A0A6J3MIM8_9PEZI</name>
<dbReference type="Proteomes" id="UP000504637">
    <property type="component" value="Unplaced"/>
</dbReference>
<organism evidence="2">
    <name type="scientific">Dissoconium aciculare CBS 342.82</name>
    <dbReference type="NCBI Taxonomy" id="1314786"/>
    <lineage>
        <taxon>Eukaryota</taxon>
        <taxon>Fungi</taxon>
        <taxon>Dikarya</taxon>
        <taxon>Ascomycota</taxon>
        <taxon>Pezizomycotina</taxon>
        <taxon>Dothideomycetes</taxon>
        <taxon>Dothideomycetidae</taxon>
        <taxon>Mycosphaerellales</taxon>
        <taxon>Dissoconiaceae</taxon>
        <taxon>Dissoconium</taxon>
    </lineage>
</organism>
<dbReference type="AlphaFoldDB" id="A0A6J3MIM8"/>
<reference evidence="2" key="1">
    <citation type="submission" date="2020-01" db="EMBL/GenBank/DDBJ databases">
        <authorList>
            <consortium name="DOE Joint Genome Institute"/>
            <person name="Haridas S."/>
            <person name="Albert R."/>
            <person name="Binder M."/>
            <person name="Bloem J."/>
            <person name="Labutti K."/>
            <person name="Salamov A."/>
            <person name="Andreopoulos B."/>
            <person name="Baker S.E."/>
            <person name="Barry K."/>
            <person name="Bills G."/>
            <person name="Bluhm B.H."/>
            <person name="Cannon C."/>
            <person name="Castanera R."/>
            <person name="Culley D.E."/>
            <person name="Daum C."/>
            <person name="Ezra D."/>
            <person name="Gonzalez J.B."/>
            <person name="Henrissat B."/>
            <person name="Kuo A."/>
            <person name="Liang C."/>
            <person name="Lipzen A."/>
            <person name="Lutzoni F."/>
            <person name="Magnuson J."/>
            <person name="Mondo S."/>
            <person name="Nolan M."/>
            <person name="Ohm R."/>
            <person name="Pangilinan J."/>
            <person name="Park H.-J."/>
            <person name="Ramirez L."/>
            <person name="Alfaro M."/>
            <person name="Sun H."/>
            <person name="Tritt A."/>
            <person name="Yoshinaga Y."/>
            <person name="Zwiers L.-H."/>
            <person name="Turgeon B.G."/>
            <person name="Goodwin S.B."/>
            <person name="Spatafora J.W."/>
            <person name="Crous P.W."/>
            <person name="Grigoriev I.V."/>
        </authorList>
    </citation>
    <scope>NUCLEOTIDE SEQUENCE</scope>
    <source>
        <strain evidence="2">CBS 342.82</strain>
    </source>
</reference>
<keyword evidence="1" id="KW-1185">Reference proteome</keyword>
<evidence type="ECO:0000313" key="1">
    <source>
        <dbReference type="Proteomes" id="UP000504637"/>
    </source>
</evidence>